<proteinExistence type="predicted"/>
<evidence type="ECO:0000313" key="4">
    <source>
        <dbReference type="EMBL" id="AKJ95569.1"/>
    </source>
</evidence>
<evidence type="ECO:0000256" key="3">
    <source>
        <dbReference type="SAM" id="MobiDB-lite"/>
    </source>
</evidence>
<feature type="region of interest" description="Disordered" evidence="3">
    <location>
        <begin position="77"/>
        <end position="110"/>
    </location>
</feature>
<evidence type="ECO:0000256" key="1">
    <source>
        <dbReference type="ARBA" id="ARBA00024322"/>
    </source>
</evidence>
<dbReference type="PANTHER" id="PTHR36539:SF1">
    <property type="entry name" value="BACTERIAL MICROCOMPARTMENT SHELL VERTEX PROTEIN EUTN"/>
    <property type="match status" value="1"/>
</dbReference>
<comment type="subcellular location">
    <subcellularLocation>
        <location evidence="1">Bacterial microcompartment</location>
    </subcellularLocation>
</comment>
<sequence>MEIMQVQDELVVTRRVDGLSTISLRVLVDQKGALSVAVDPVGAHPGNWVFTISGSAARLALDDNTIQTDLTIGGIIDHWDDGGKKTEGSKDEAGQDQTDAQRSAGSRKAA</sequence>
<gene>
    <name evidence="4" type="ORF">TVD_09460</name>
</gene>
<dbReference type="Pfam" id="PF03319">
    <property type="entry name" value="EutN_CcmL"/>
    <property type="match status" value="1"/>
</dbReference>
<organism evidence="4 5">
    <name type="scientific">Thioalkalivibrio versutus</name>
    <dbReference type="NCBI Taxonomy" id="106634"/>
    <lineage>
        <taxon>Bacteria</taxon>
        <taxon>Pseudomonadati</taxon>
        <taxon>Pseudomonadota</taxon>
        <taxon>Gammaproteobacteria</taxon>
        <taxon>Chromatiales</taxon>
        <taxon>Ectothiorhodospiraceae</taxon>
        <taxon>Thioalkalivibrio</taxon>
    </lineage>
</organism>
<dbReference type="InterPro" id="IPR036677">
    <property type="entry name" value="EutN_CcmL_sf"/>
</dbReference>
<dbReference type="AlphaFoldDB" id="A0A0G3G5B7"/>
<dbReference type="STRING" id="106634.TVD_09460"/>
<dbReference type="EMBL" id="CP011367">
    <property type="protein sequence ID" value="AKJ95569.1"/>
    <property type="molecule type" value="Genomic_DNA"/>
</dbReference>
<evidence type="ECO:0000313" key="5">
    <source>
        <dbReference type="Proteomes" id="UP000064201"/>
    </source>
</evidence>
<dbReference type="PROSITE" id="PS51932">
    <property type="entry name" value="BMV"/>
    <property type="match status" value="1"/>
</dbReference>
<dbReference type="Proteomes" id="UP000064201">
    <property type="component" value="Chromosome"/>
</dbReference>
<dbReference type="NCBIfam" id="TIGR02704">
    <property type="entry name" value="carboxysome_B"/>
    <property type="match status" value="1"/>
</dbReference>
<dbReference type="RefSeq" id="WP_018144350.1">
    <property type="nucleotide sequence ID" value="NZ_CP011367.1"/>
</dbReference>
<protein>
    <submittedName>
        <fullName evidence="4">Carboxysome shell protein</fullName>
    </submittedName>
</protein>
<dbReference type="GO" id="GO:0031469">
    <property type="term" value="C:bacterial microcompartment"/>
    <property type="evidence" value="ECO:0007669"/>
    <property type="project" value="UniProtKB-SubCell"/>
</dbReference>
<keyword evidence="2" id="KW-1283">Bacterial microcompartment</keyword>
<dbReference type="InterPro" id="IPR004992">
    <property type="entry name" value="EutN_CcmL"/>
</dbReference>
<feature type="compositionally biased region" description="Polar residues" evidence="3">
    <location>
        <begin position="95"/>
        <end position="104"/>
    </location>
</feature>
<feature type="compositionally biased region" description="Basic and acidic residues" evidence="3">
    <location>
        <begin position="77"/>
        <end position="93"/>
    </location>
</feature>
<dbReference type="InterPro" id="IPR014077">
    <property type="entry name" value="CsoS4B"/>
</dbReference>
<dbReference type="KEGG" id="tvr:TVD_09460"/>
<evidence type="ECO:0000256" key="2">
    <source>
        <dbReference type="ARBA" id="ARBA00024446"/>
    </source>
</evidence>
<accession>A0A0G3G5B7</accession>
<dbReference type="PANTHER" id="PTHR36539">
    <property type="entry name" value="ETHANOLAMINE UTILIZATION PROTEIN EUTN"/>
    <property type="match status" value="1"/>
</dbReference>
<name>A0A0G3G5B7_9GAMM</name>
<dbReference type="PATRIC" id="fig|106634.4.peg.1938"/>
<dbReference type="SUPFAM" id="SSF159133">
    <property type="entry name" value="EutN/CcmL-like"/>
    <property type="match status" value="1"/>
</dbReference>
<keyword evidence="5" id="KW-1185">Reference proteome</keyword>
<reference evidence="4 5" key="1">
    <citation type="submission" date="2015-04" db="EMBL/GenBank/DDBJ databases">
        <title>Complete Sequence for the Genome of the Thioalkalivibrio versutus D301.</title>
        <authorList>
            <person name="Mu T."/>
            <person name="Zhou J."/>
            <person name="Xu X."/>
        </authorList>
    </citation>
    <scope>NUCLEOTIDE SEQUENCE [LARGE SCALE GENOMIC DNA]</scope>
    <source>
        <strain evidence="4 5">D301</strain>
    </source>
</reference>
<dbReference type="OrthoDB" id="5296236at2"/>
<dbReference type="Gene3D" id="2.40.50.220">
    <property type="entry name" value="EutN/Ccml"/>
    <property type="match status" value="1"/>
</dbReference>